<organism evidence="17 18">
    <name type="scientific">Fluctibacter corallii</name>
    <dbReference type="NCBI Taxonomy" id="2984329"/>
    <lineage>
        <taxon>Bacteria</taxon>
        <taxon>Pseudomonadati</taxon>
        <taxon>Pseudomonadota</taxon>
        <taxon>Gammaproteobacteria</taxon>
        <taxon>Alteromonadales</taxon>
        <taxon>Alteromonadaceae</taxon>
        <taxon>Fluctibacter</taxon>
    </lineage>
</organism>
<keyword evidence="10 17" id="KW-0067">ATP-binding</keyword>
<evidence type="ECO:0000256" key="8">
    <source>
        <dbReference type="ARBA" id="ARBA00022741"/>
    </source>
</evidence>
<evidence type="ECO:0000256" key="5">
    <source>
        <dbReference type="ARBA" id="ARBA00022553"/>
    </source>
</evidence>
<evidence type="ECO:0000259" key="16">
    <source>
        <dbReference type="PROSITE" id="PS50885"/>
    </source>
</evidence>
<dbReference type="CDD" id="cd00082">
    <property type="entry name" value="HisKA"/>
    <property type="match status" value="1"/>
</dbReference>
<dbReference type="InterPro" id="IPR050398">
    <property type="entry name" value="HssS/ArlS-like"/>
</dbReference>
<keyword evidence="4" id="KW-1003">Cell membrane</keyword>
<evidence type="ECO:0000256" key="14">
    <source>
        <dbReference type="SAM" id="Phobius"/>
    </source>
</evidence>
<protein>
    <recommendedName>
        <fullName evidence="3">histidine kinase</fullName>
        <ecNumber evidence="3">2.7.13.3</ecNumber>
    </recommendedName>
</protein>
<evidence type="ECO:0000313" key="17">
    <source>
        <dbReference type="EMBL" id="MCV2883168.1"/>
    </source>
</evidence>
<dbReference type="PANTHER" id="PTHR45528:SF1">
    <property type="entry name" value="SENSOR HISTIDINE KINASE CPXA"/>
    <property type="match status" value="1"/>
</dbReference>
<evidence type="ECO:0000256" key="13">
    <source>
        <dbReference type="ARBA" id="ARBA00023136"/>
    </source>
</evidence>
<comment type="subcellular location">
    <subcellularLocation>
        <location evidence="2">Cell membrane</location>
        <topology evidence="2">Multi-pass membrane protein</topology>
    </subcellularLocation>
</comment>
<evidence type="ECO:0000256" key="3">
    <source>
        <dbReference type="ARBA" id="ARBA00012438"/>
    </source>
</evidence>
<dbReference type="InterPro" id="IPR003594">
    <property type="entry name" value="HATPase_dom"/>
</dbReference>
<feature type="transmembrane region" description="Helical" evidence="14">
    <location>
        <begin position="173"/>
        <end position="196"/>
    </location>
</feature>
<dbReference type="InterPro" id="IPR005467">
    <property type="entry name" value="His_kinase_dom"/>
</dbReference>
<evidence type="ECO:0000256" key="7">
    <source>
        <dbReference type="ARBA" id="ARBA00022692"/>
    </source>
</evidence>
<dbReference type="InterPro" id="IPR004358">
    <property type="entry name" value="Sig_transdc_His_kin-like_C"/>
</dbReference>
<dbReference type="InterPro" id="IPR003660">
    <property type="entry name" value="HAMP_dom"/>
</dbReference>
<dbReference type="SUPFAM" id="SSF47384">
    <property type="entry name" value="Homodimeric domain of signal transducing histidine kinase"/>
    <property type="match status" value="1"/>
</dbReference>
<evidence type="ECO:0000256" key="1">
    <source>
        <dbReference type="ARBA" id="ARBA00000085"/>
    </source>
</evidence>
<evidence type="ECO:0000256" key="10">
    <source>
        <dbReference type="ARBA" id="ARBA00022840"/>
    </source>
</evidence>
<name>A0ABT3A3H9_9ALTE</name>
<reference evidence="17 18" key="1">
    <citation type="submission" date="2022-10" db="EMBL/GenBank/DDBJ databases">
        <title>Aestuariibacter sp. AA17 isolated from Montipora capitata coral fragment.</title>
        <authorList>
            <person name="Emsley S.A."/>
            <person name="Pfannmuller K.M."/>
            <person name="Loughran R.M."/>
            <person name="Shlafstein M."/>
            <person name="Papke E."/>
            <person name="Saw J.H."/>
            <person name="Ushijima B."/>
            <person name="Videau P."/>
        </authorList>
    </citation>
    <scope>NUCLEOTIDE SEQUENCE [LARGE SCALE GENOMIC DNA]</scope>
    <source>
        <strain evidence="17 18">AA17</strain>
    </source>
</reference>
<dbReference type="GO" id="GO:0005524">
    <property type="term" value="F:ATP binding"/>
    <property type="evidence" value="ECO:0007669"/>
    <property type="project" value="UniProtKB-KW"/>
</dbReference>
<dbReference type="Gene3D" id="3.30.565.10">
    <property type="entry name" value="Histidine kinase-like ATPase, C-terminal domain"/>
    <property type="match status" value="1"/>
</dbReference>
<dbReference type="Gene3D" id="6.10.340.10">
    <property type="match status" value="1"/>
</dbReference>
<feature type="domain" description="Histidine kinase" evidence="15">
    <location>
        <begin position="253"/>
        <end position="463"/>
    </location>
</feature>
<dbReference type="InterPro" id="IPR036890">
    <property type="entry name" value="HATPase_C_sf"/>
</dbReference>
<keyword evidence="12" id="KW-0902">Two-component regulatory system</keyword>
<dbReference type="PRINTS" id="PR00344">
    <property type="entry name" value="BCTRLSENSOR"/>
</dbReference>
<dbReference type="Pfam" id="PF02518">
    <property type="entry name" value="HATPase_c"/>
    <property type="match status" value="1"/>
</dbReference>
<evidence type="ECO:0000256" key="11">
    <source>
        <dbReference type="ARBA" id="ARBA00022989"/>
    </source>
</evidence>
<keyword evidence="8" id="KW-0547">Nucleotide-binding</keyword>
<keyword evidence="6" id="KW-0808">Transferase</keyword>
<feature type="domain" description="HAMP" evidence="16">
    <location>
        <begin position="193"/>
        <end position="245"/>
    </location>
</feature>
<dbReference type="EMBL" id="JAOWKX010000001">
    <property type="protein sequence ID" value="MCV2883168.1"/>
    <property type="molecule type" value="Genomic_DNA"/>
</dbReference>
<dbReference type="SMART" id="SM00388">
    <property type="entry name" value="HisKA"/>
    <property type="match status" value="1"/>
</dbReference>
<evidence type="ECO:0000256" key="9">
    <source>
        <dbReference type="ARBA" id="ARBA00022777"/>
    </source>
</evidence>
<keyword evidence="13 14" id="KW-0472">Membrane</keyword>
<dbReference type="SMART" id="SM00387">
    <property type="entry name" value="HATPase_c"/>
    <property type="match status" value="1"/>
</dbReference>
<evidence type="ECO:0000313" key="18">
    <source>
        <dbReference type="Proteomes" id="UP001652504"/>
    </source>
</evidence>
<sequence>MTRTLKFKLAALVAFVTLVILGSYYFLAKNSANSAIVDFNEQSSVIISDVLLDDDEVFDDVLAKGKNIDVTTAFDYLTKTHSDHIFVVIDETNQIMTNFSTNGYQAAGTVTSSGVRFKIEDVSGSTSIVSINNSGQFLTLKNKTRINVLWFPVALLERRALLDSFKQRIQNEFVITLSVLSLLAVALSWFGARLFLRPLNTLSHGFERLVAGDLDYRISSHSTDELGTITRRFNHLADWLNALNKQYKQLSADLAHELRTPINGMQSRIEAMQDGIVPTDENSLSQLLNALERIKKLIDDINLLSLTDAKQLHVEMQPITVSSFLREREDMLNQLLAHRLTLNLANNITVQADPHRLEQVLTNLVSNAAKYADKNEAVELFSRTKGSFIEIGIKDKGQGIPADQQAAAFERFYRQDASRSDKQSVGLGLAICQQLALLMQGKMRINHQYTEGLEIYIQLPVNA</sequence>
<dbReference type="CDD" id="cd06225">
    <property type="entry name" value="HAMP"/>
    <property type="match status" value="1"/>
</dbReference>
<dbReference type="PROSITE" id="PS50109">
    <property type="entry name" value="HIS_KIN"/>
    <property type="match status" value="1"/>
</dbReference>
<dbReference type="SUPFAM" id="SSF158472">
    <property type="entry name" value="HAMP domain-like"/>
    <property type="match status" value="1"/>
</dbReference>
<keyword evidence="5" id="KW-0597">Phosphoprotein</keyword>
<dbReference type="InterPro" id="IPR036097">
    <property type="entry name" value="HisK_dim/P_sf"/>
</dbReference>
<dbReference type="InterPro" id="IPR003661">
    <property type="entry name" value="HisK_dim/P_dom"/>
</dbReference>
<dbReference type="Proteomes" id="UP001652504">
    <property type="component" value="Unassembled WGS sequence"/>
</dbReference>
<dbReference type="EC" id="2.7.13.3" evidence="3"/>
<dbReference type="Pfam" id="PF00512">
    <property type="entry name" value="HisKA"/>
    <property type="match status" value="1"/>
</dbReference>
<dbReference type="RefSeq" id="WP_263710372.1">
    <property type="nucleotide sequence ID" value="NZ_JAOWKX010000001.1"/>
</dbReference>
<evidence type="ECO:0000256" key="2">
    <source>
        <dbReference type="ARBA" id="ARBA00004651"/>
    </source>
</evidence>
<keyword evidence="7 14" id="KW-0812">Transmembrane</keyword>
<evidence type="ECO:0000259" key="15">
    <source>
        <dbReference type="PROSITE" id="PS50109"/>
    </source>
</evidence>
<dbReference type="PROSITE" id="PS50885">
    <property type="entry name" value="HAMP"/>
    <property type="match status" value="1"/>
</dbReference>
<evidence type="ECO:0000256" key="6">
    <source>
        <dbReference type="ARBA" id="ARBA00022679"/>
    </source>
</evidence>
<comment type="caution">
    <text evidence="17">The sequence shown here is derived from an EMBL/GenBank/DDBJ whole genome shotgun (WGS) entry which is preliminary data.</text>
</comment>
<dbReference type="SMART" id="SM00304">
    <property type="entry name" value="HAMP"/>
    <property type="match status" value="1"/>
</dbReference>
<keyword evidence="11 14" id="KW-1133">Transmembrane helix</keyword>
<dbReference type="PANTHER" id="PTHR45528">
    <property type="entry name" value="SENSOR HISTIDINE KINASE CPXA"/>
    <property type="match status" value="1"/>
</dbReference>
<comment type="catalytic activity">
    <reaction evidence="1">
        <text>ATP + protein L-histidine = ADP + protein N-phospho-L-histidine.</text>
        <dbReference type="EC" id="2.7.13.3"/>
    </reaction>
</comment>
<dbReference type="Pfam" id="PF00672">
    <property type="entry name" value="HAMP"/>
    <property type="match status" value="1"/>
</dbReference>
<dbReference type="SUPFAM" id="SSF55874">
    <property type="entry name" value="ATPase domain of HSP90 chaperone/DNA topoisomerase II/histidine kinase"/>
    <property type="match status" value="1"/>
</dbReference>
<keyword evidence="18" id="KW-1185">Reference proteome</keyword>
<dbReference type="CDD" id="cd00075">
    <property type="entry name" value="HATPase"/>
    <property type="match status" value="1"/>
</dbReference>
<keyword evidence="9" id="KW-0418">Kinase</keyword>
<evidence type="ECO:0000256" key="12">
    <source>
        <dbReference type="ARBA" id="ARBA00023012"/>
    </source>
</evidence>
<dbReference type="Gene3D" id="1.10.287.130">
    <property type="match status" value="1"/>
</dbReference>
<evidence type="ECO:0000256" key="4">
    <source>
        <dbReference type="ARBA" id="ARBA00022475"/>
    </source>
</evidence>
<gene>
    <name evidence="17" type="ORF">OE749_00470</name>
</gene>
<accession>A0ABT3A3H9</accession>
<proteinExistence type="predicted"/>